<dbReference type="SUPFAM" id="SSF161111">
    <property type="entry name" value="Cation efflux protein transmembrane domain-like"/>
    <property type="match status" value="1"/>
</dbReference>
<evidence type="ECO:0000259" key="10">
    <source>
        <dbReference type="Pfam" id="PF16916"/>
    </source>
</evidence>
<organism evidence="11 12">
    <name type="scientific">Azorhizobium caulinodans (strain ATCC 43989 / DSM 5975 / JCM 20966 / LMG 6465 / NBRC 14845 / NCIMB 13405 / ORS 571)</name>
    <dbReference type="NCBI Taxonomy" id="438753"/>
    <lineage>
        <taxon>Bacteria</taxon>
        <taxon>Pseudomonadati</taxon>
        <taxon>Pseudomonadota</taxon>
        <taxon>Alphaproteobacteria</taxon>
        <taxon>Hyphomicrobiales</taxon>
        <taxon>Xanthobacteraceae</taxon>
        <taxon>Azorhizobium</taxon>
    </lineage>
</organism>
<dbReference type="AlphaFoldDB" id="A8IND7"/>
<keyword evidence="6 8" id="KW-0472">Membrane</keyword>
<dbReference type="GO" id="GO:0015341">
    <property type="term" value="F:zinc efflux antiporter activity"/>
    <property type="evidence" value="ECO:0007669"/>
    <property type="project" value="TreeGrafter"/>
</dbReference>
<evidence type="ECO:0000256" key="3">
    <source>
        <dbReference type="ARBA" id="ARBA00022448"/>
    </source>
</evidence>
<gene>
    <name evidence="11" type="ordered locus">AZC_3738</name>
</gene>
<feature type="region of interest" description="Disordered" evidence="7">
    <location>
        <begin position="1"/>
        <end position="21"/>
    </location>
</feature>
<keyword evidence="3" id="KW-0813">Transport</keyword>
<feature type="transmembrane region" description="Helical" evidence="8">
    <location>
        <begin position="53"/>
        <end position="74"/>
    </location>
</feature>
<name>A8IND7_AZOC5</name>
<dbReference type="InterPro" id="IPR002524">
    <property type="entry name" value="Cation_efflux"/>
</dbReference>
<evidence type="ECO:0000256" key="8">
    <source>
        <dbReference type="SAM" id="Phobius"/>
    </source>
</evidence>
<dbReference type="KEGG" id="azc:AZC_3738"/>
<dbReference type="PANTHER" id="PTHR43840">
    <property type="entry name" value="MITOCHONDRIAL METAL TRANSPORTER 1-RELATED"/>
    <property type="match status" value="1"/>
</dbReference>
<sequence length="317" mass="33814">MDGLASHGRAARRGPTSVSGSASQKLSFQAMVFVACLFPFYILAATLTNSAAVLTDLLATSFDLTSLTTCWLVLKIAHGREKGRFAYGLGKLENLAELMIAVLQVVLVVIAGTRAIHGLLNPEHVSGAMLGLAVTLVAVAGNVYLNRKAKRVAEETHSPVIAAQARVHLVSAVSSGSVFICTVITSSFEAEWIAYLDPLASFVVIGLMIFNIFEMLSNSIGSLLDQAIGEAGQLRILRALASHFDDFDELGEIRTRQHGGKMMVDLHLGFDPEWTVGQARAAAAGIRAAVEREFEEAGDEVDVSIVLIPREPEAVAA</sequence>
<accession>A8IND7</accession>
<protein>
    <submittedName>
        <fullName evidence="11">Cation efflux protein</fullName>
    </submittedName>
</protein>
<comment type="similarity">
    <text evidence="2">Belongs to the cation diffusion facilitator (CDF) transporter (TC 2.A.4) family.</text>
</comment>
<dbReference type="STRING" id="438753.AZC_3738"/>
<proteinExistence type="inferred from homology"/>
<dbReference type="Proteomes" id="UP000000270">
    <property type="component" value="Chromosome"/>
</dbReference>
<dbReference type="GO" id="GO:0015093">
    <property type="term" value="F:ferrous iron transmembrane transporter activity"/>
    <property type="evidence" value="ECO:0007669"/>
    <property type="project" value="TreeGrafter"/>
</dbReference>
<dbReference type="GO" id="GO:0015086">
    <property type="term" value="F:cadmium ion transmembrane transporter activity"/>
    <property type="evidence" value="ECO:0007669"/>
    <property type="project" value="TreeGrafter"/>
</dbReference>
<reference evidence="12" key="2">
    <citation type="submission" date="2007-04" db="EMBL/GenBank/DDBJ databases">
        <title>Complete genome sequence of the nitrogen-fixing bacterium Azorhizobium caulinodans ORS571.</title>
        <authorList>
            <person name="Lee K.B."/>
            <person name="Backer P.D."/>
            <person name="Aono T."/>
            <person name="Liu C.T."/>
            <person name="Suzuki S."/>
            <person name="Suzuki T."/>
            <person name="Kaneko T."/>
            <person name="Yamada M."/>
            <person name="Tabata S."/>
            <person name="Kupfer D.M."/>
            <person name="Najar F.Z."/>
            <person name="Wiley G.B."/>
            <person name="Roe B."/>
            <person name="Binnewies T."/>
            <person name="Ussery D."/>
            <person name="Vereecke D."/>
            <person name="Gevers D."/>
            <person name="Holsters M."/>
            <person name="Oyaizu H."/>
        </authorList>
    </citation>
    <scope>NUCLEOTIDE SEQUENCE [LARGE SCALE GENOMIC DNA]</scope>
    <source>
        <strain evidence="12">ATCC 43989 / DSM 5975 / JCM 20966 / LMG 6465 / NBRC 14845 / NCIMB 13405 / ORS 571</strain>
    </source>
</reference>
<evidence type="ECO:0000256" key="1">
    <source>
        <dbReference type="ARBA" id="ARBA00004141"/>
    </source>
</evidence>
<dbReference type="NCBIfam" id="TIGR01297">
    <property type="entry name" value="CDF"/>
    <property type="match status" value="1"/>
</dbReference>
<reference evidence="11 12" key="5">
    <citation type="journal article" date="2010" name="Appl. Environ. Microbiol.">
        <title>phrR-like gene praR of Azorhizobium caulinodans ORS571 is essential for symbiosis with Sesbania rostrata and is involved in expression of reb genes.</title>
        <authorList>
            <person name="Akiba N."/>
            <person name="Aono T."/>
            <person name="Toyazaki H."/>
            <person name="Sato S."/>
            <person name="Oyaizu H."/>
        </authorList>
    </citation>
    <scope>NUCLEOTIDE SEQUENCE [LARGE SCALE GENOMIC DNA]</scope>
    <source>
        <strain evidence="12">ATCC 43989 / DSM 5975 / JCM 20966 / LMG 6465 / NBRC 14845 / NCIMB 13405 / ORS 571</strain>
    </source>
</reference>
<reference evidence="11 12" key="6">
    <citation type="journal article" date="2011" name="Appl. Environ. Microbiol.">
        <title>Involvement of the azorhizobial chromosome partition gene (parA) in the onset of bacteroid differentiation during Sesbania rostrata stem nodule development.</title>
        <authorList>
            <person name="Liu CT."/>
            <person name="Lee KB."/>
            <person name="Wang YS."/>
            <person name="Peng MH."/>
            <person name="Lee KT."/>
            <person name="Suzuki S."/>
            <person name="Suzuki T."/>
            <person name="Oyaizu H."/>
        </authorList>
    </citation>
    <scope>NUCLEOTIDE SEQUENCE [LARGE SCALE GENOMIC DNA]</scope>
    <source>
        <strain evidence="12">ATCC 43989 / DSM 5975 / JCM 20966 / LMG 6465 / NBRC 14845 / NCIMB 13405 / ORS 571</strain>
    </source>
</reference>
<dbReference type="GO" id="GO:0005886">
    <property type="term" value="C:plasma membrane"/>
    <property type="evidence" value="ECO:0007669"/>
    <property type="project" value="TreeGrafter"/>
</dbReference>
<comment type="subcellular location">
    <subcellularLocation>
        <location evidence="1">Membrane</location>
        <topology evidence="1">Multi-pass membrane protein</topology>
    </subcellularLocation>
</comment>
<feature type="domain" description="Cation efflux protein transmembrane" evidence="9">
    <location>
        <begin position="32"/>
        <end position="224"/>
    </location>
</feature>
<dbReference type="HOGENOM" id="CLU_078537_0_0_5"/>
<dbReference type="InterPro" id="IPR027470">
    <property type="entry name" value="Cation_efflux_CTD"/>
</dbReference>
<evidence type="ECO:0000256" key="5">
    <source>
        <dbReference type="ARBA" id="ARBA00022989"/>
    </source>
</evidence>
<evidence type="ECO:0000256" key="4">
    <source>
        <dbReference type="ARBA" id="ARBA00022692"/>
    </source>
</evidence>
<feature type="transmembrane region" description="Helical" evidence="8">
    <location>
        <begin position="192"/>
        <end position="213"/>
    </location>
</feature>
<dbReference type="EMBL" id="AP009384">
    <property type="protein sequence ID" value="BAF89736.1"/>
    <property type="molecule type" value="Genomic_DNA"/>
</dbReference>
<reference evidence="11 12" key="3">
    <citation type="journal article" date="2008" name="BMC Genomics">
        <title>The genome of the versatile nitrogen fixer Azorhizobium caulinodans ORS571.</title>
        <authorList>
            <person name="Lee KB."/>
            <person name="Backer P.D."/>
            <person name="Aono T."/>
            <person name="Liu CT."/>
            <person name="Suzuki S."/>
            <person name="Suzuki T."/>
            <person name="Kaneko T."/>
            <person name="Yamada M."/>
            <person name="Tabata S."/>
            <person name="Kupfer D.M."/>
            <person name="Najar F.Z."/>
            <person name="Wiley G.B."/>
            <person name="Roe B."/>
            <person name="Binnewies T.T."/>
            <person name="Ussery D.W."/>
            <person name="D'Haeze W."/>
            <person name="Herder J.D."/>
            <person name="Gevers D."/>
            <person name="Vereecke D."/>
            <person name="Holsters M."/>
            <person name="Oyaizu H."/>
        </authorList>
    </citation>
    <scope>NUCLEOTIDE SEQUENCE [LARGE SCALE GENOMIC DNA]</scope>
    <source>
        <strain evidence="12">ATCC 43989 / DSM 5975 / JCM 20966 / LMG 6465 / NBRC 14845 / NCIMB 13405 / ORS 571</strain>
    </source>
</reference>
<evidence type="ECO:0000256" key="7">
    <source>
        <dbReference type="SAM" id="MobiDB-lite"/>
    </source>
</evidence>
<dbReference type="Gene3D" id="3.30.70.1350">
    <property type="entry name" value="Cation efflux protein, cytoplasmic domain"/>
    <property type="match status" value="1"/>
</dbReference>
<dbReference type="Gene3D" id="1.20.1510.10">
    <property type="entry name" value="Cation efflux protein transmembrane domain"/>
    <property type="match status" value="1"/>
</dbReference>
<evidence type="ECO:0000256" key="2">
    <source>
        <dbReference type="ARBA" id="ARBA00008114"/>
    </source>
</evidence>
<feature type="transmembrane region" description="Helical" evidence="8">
    <location>
        <begin position="95"/>
        <end position="116"/>
    </location>
</feature>
<keyword evidence="4 8" id="KW-0812">Transmembrane</keyword>
<dbReference type="InterPro" id="IPR036837">
    <property type="entry name" value="Cation_efflux_CTD_sf"/>
</dbReference>
<feature type="transmembrane region" description="Helical" evidence="8">
    <location>
        <begin position="128"/>
        <end position="146"/>
    </location>
</feature>
<feature type="domain" description="Cation efflux protein cytoplasmic" evidence="10">
    <location>
        <begin position="237"/>
        <end position="296"/>
    </location>
</feature>
<reference evidence="11 12" key="1">
    <citation type="journal article" date="2007" name="Appl. Environ. Microbiol.">
        <title>Rhizobial factors required for stem nodule maturation and maintenance in Sesbania rostrata-Azorhizobium caulinodans ORS571 symbiosis.</title>
        <authorList>
            <person name="Suzuki S."/>
            <person name="Aono T."/>
            <person name="Lee KB."/>
            <person name="Suzuki T."/>
            <person name="Liu CT."/>
            <person name="Miwa H."/>
            <person name="Wakao S."/>
            <person name="Iki T."/>
            <person name="Oyaizu H."/>
        </authorList>
    </citation>
    <scope>NUCLEOTIDE SEQUENCE [LARGE SCALE GENOMIC DNA]</scope>
    <source>
        <strain evidence="12">ATCC 43989 / DSM 5975 / JCM 20966 / LMG 6465 / NBRC 14845 / NCIMB 13405 / ORS 571</strain>
    </source>
</reference>
<evidence type="ECO:0000259" key="9">
    <source>
        <dbReference type="Pfam" id="PF01545"/>
    </source>
</evidence>
<evidence type="ECO:0000313" key="12">
    <source>
        <dbReference type="Proteomes" id="UP000000270"/>
    </source>
</evidence>
<keyword evidence="5 8" id="KW-1133">Transmembrane helix</keyword>
<dbReference type="Pfam" id="PF01545">
    <property type="entry name" value="Cation_efflux"/>
    <property type="match status" value="1"/>
</dbReference>
<dbReference type="SUPFAM" id="SSF160240">
    <property type="entry name" value="Cation efflux protein cytoplasmic domain-like"/>
    <property type="match status" value="1"/>
</dbReference>
<evidence type="ECO:0000256" key="6">
    <source>
        <dbReference type="ARBA" id="ARBA00023136"/>
    </source>
</evidence>
<keyword evidence="12" id="KW-1185">Reference proteome</keyword>
<dbReference type="PANTHER" id="PTHR43840:SF15">
    <property type="entry name" value="MITOCHONDRIAL METAL TRANSPORTER 1-RELATED"/>
    <property type="match status" value="1"/>
</dbReference>
<feature type="transmembrane region" description="Helical" evidence="8">
    <location>
        <begin position="26"/>
        <end position="47"/>
    </location>
</feature>
<dbReference type="Pfam" id="PF16916">
    <property type="entry name" value="ZT_dimer"/>
    <property type="match status" value="1"/>
</dbReference>
<dbReference type="InterPro" id="IPR027469">
    <property type="entry name" value="Cation_efflux_TMD_sf"/>
</dbReference>
<dbReference type="InterPro" id="IPR050291">
    <property type="entry name" value="CDF_Transporter"/>
</dbReference>
<evidence type="ECO:0000313" key="11">
    <source>
        <dbReference type="EMBL" id="BAF89736.1"/>
    </source>
</evidence>
<reference evidence="11 12" key="4">
    <citation type="journal article" date="2009" name="Appl. Environ. Microbiol.">
        <title>Comparative genome-wide transcriptional profiling of Azorhizobium caulinodans ORS571 grown under free-living and symbiotic conditions.</title>
        <authorList>
            <person name="Tsukada S."/>
            <person name="Aono T."/>
            <person name="Akiba N."/>
            <person name="Lee KB."/>
            <person name="Liu CT."/>
            <person name="Toyazaki H."/>
            <person name="Oyaizu H."/>
        </authorList>
    </citation>
    <scope>NUCLEOTIDE SEQUENCE [LARGE SCALE GENOMIC DNA]</scope>
    <source>
        <strain evidence="12">ATCC 43989 / DSM 5975 / JCM 20966 / LMG 6465 / NBRC 14845 / NCIMB 13405 / ORS 571</strain>
    </source>
</reference>
<dbReference type="eggNOG" id="COG0053">
    <property type="taxonomic scope" value="Bacteria"/>
</dbReference>
<dbReference type="GO" id="GO:0006882">
    <property type="term" value="P:intracellular zinc ion homeostasis"/>
    <property type="evidence" value="ECO:0007669"/>
    <property type="project" value="TreeGrafter"/>
</dbReference>
<dbReference type="InterPro" id="IPR058533">
    <property type="entry name" value="Cation_efflux_TM"/>
</dbReference>
<feature type="transmembrane region" description="Helical" evidence="8">
    <location>
        <begin position="167"/>
        <end position="186"/>
    </location>
</feature>